<gene>
    <name evidence="2" type="ORF">EDB95_5042</name>
</gene>
<accession>A0A4R8DI27</accession>
<evidence type="ECO:0000313" key="2">
    <source>
        <dbReference type="EMBL" id="TDW97197.1"/>
    </source>
</evidence>
<dbReference type="CDD" id="cd06588">
    <property type="entry name" value="PhnB_like"/>
    <property type="match status" value="1"/>
</dbReference>
<organism evidence="2 3">
    <name type="scientific">Dinghuibacter silviterrae</name>
    <dbReference type="NCBI Taxonomy" id="1539049"/>
    <lineage>
        <taxon>Bacteria</taxon>
        <taxon>Pseudomonadati</taxon>
        <taxon>Bacteroidota</taxon>
        <taxon>Chitinophagia</taxon>
        <taxon>Chitinophagales</taxon>
        <taxon>Chitinophagaceae</taxon>
        <taxon>Dinghuibacter</taxon>
    </lineage>
</organism>
<dbReference type="InterPro" id="IPR029068">
    <property type="entry name" value="Glyas_Bleomycin-R_OHBP_Dase"/>
</dbReference>
<dbReference type="PANTHER" id="PTHR33990">
    <property type="entry name" value="PROTEIN YJDN-RELATED"/>
    <property type="match status" value="1"/>
</dbReference>
<reference evidence="2 3" key="1">
    <citation type="submission" date="2019-03" db="EMBL/GenBank/DDBJ databases">
        <title>Genomic Encyclopedia of Type Strains, Phase IV (KMG-IV): sequencing the most valuable type-strain genomes for metagenomic binning, comparative biology and taxonomic classification.</title>
        <authorList>
            <person name="Goeker M."/>
        </authorList>
    </citation>
    <scope>NUCLEOTIDE SEQUENCE [LARGE SCALE GENOMIC DNA]</scope>
    <source>
        <strain evidence="2 3">DSM 100059</strain>
    </source>
</reference>
<dbReference type="InterPro" id="IPR028973">
    <property type="entry name" value="PhnB-like"/>
</dbReference>
<dbReference type="EMBL" id="SODV01000002">
    <property type="protein sequence ID" value="TDW97197.1"/>
    <property type="molecule type" value="Genomic_DNA"/>
</dbReference>
<dbReference type="Proteomes" id="UP000294498">
    <property type="component" value="Unassembled WGS sequence"/>
</dbReference>
<dbReference type="SUPFAM" id="SSF54593">
    <property type="entry name" value="Glyoxalase/Bleomycin resistance protein/Dihydroxybiphenyl dioxygenase"/>
    <property type="match status" value="1"/>
</dbReference>
<dbReference type="AlphaFoldDB" id="A0A4R8DI27"/>
<name>A0A4R8DI27_9BACT</name>
<dbReference type="OrthoDB" id="9795306at2"/>
<protein>
    <submittedName>
        <fullName evidence="2">PhnB protein</fullName>
    </submittedName>
</protein>
<evidence type="ECO:0000313" key="3">
    <source>
        <dbReference type="Proteomes" id="UP000294498"/>
    </source>
</evidence>
<dbReference type="RefSeq" id="WP_133998994.1">
    <property type="nucleotide sequence ID" value="NZ_SODV01000002.1"/>
</dbReference>
<dbReference type="Gene3D" id="3.10.180.10">
    <property type="entry name" value="2,3-Dihydroxybiphenyl 1,2-Dioxygenase, domain 1"/>
    <property type="match status" value="1"/>
</dbReference>
<proteinExistence type="predicted"/>
<sequence length="145" mass="15966">MSRVNTYLNFARSTEEAFNFYKTVFGTEFGAPIARFGDAPPQPGAPPMSDADKNLVLHVSLPILGGHMLMGTDAPESFGFHLTFGDNMHICLEPDTRAETDRLFAALSAGGKVTMPLADMFWGDYFGSCTDQYGVQWMLSWRAKA</sequence>
<keyword evidence="3" id="KW-1185">Reference proteome</keyword>
<dbReference type="Pfam" id="PF06983">
    <property type="entry name" value="3-dmu-9_3-mt"/>
    <property type="match status" value="1"/>
</dbReference>
<feature type="domain" description="PhnB-like" evidence="1">
    <location>
        <begin position="4"/>
        <end position="138"/>
    </location>
</feature>
<evidence type="ECO:0000259" key="1">
    <source>
        <dbReference type="Pfam" id="PF06983"/>
    </source>
</evidence>
<dbReference type="PANTHER" id="PTHR33990:SF1">
    <property type="entry name" value="PROTEIN YJDN"/>
    <property type="match status" value="1"/>
</dbReference>
<comment type="caution">
    <text evidence="2">The sequence shown here is derived from an EMBL/GenBank/DDBJ whole genome shotgun (WGS) entry which is preliminary data.</text>
</comment>